<sequence>MLARIAALTCLLASFAAAQTYRPSGEKAPMPAREFRGAWAAVVHNIDWPSKKGLSAGAQQAEMRAILDKMASLNMNALILQVRPHCDAVYKSSREPWSPWLTGTMGQSPGYDPLEYAIHQAHARGIEVHAWFNPFRALSNASQACSSNHVTKAAPHITKRFGNLVWCDPAQTETRARAFAAILDVVQRYDVDGVHLDDYFYPYPEGGRTFPDGRSPATRRKIVDDFVQKLYSDVKRAKPWVRVGISPFGIWRPGVPSGIEAGIDSYEQLGCDARKWLANGWVDYLAPQLYWRDQPRKQSFSALLSWWRAQGSRPVWPGIATTRIGGPEDGRPASEITKQIDLSRRIGKNWAGHMHWSVKGLTKNQGGISNMLAKGAYSQPALVPPMPWLSQKAPGRPSASASGSGSGVTVNVQSGDRSTARFAVQARFGNQWRMAKVVSAGTRSVQVAGQPDAVAVSAVDRFGNVSAPTVLAR</sequence>
<protein>
    <submittedName>
        <fullName evidence="5">Family 10 glycosylhydrolase</fullName>
    </submittedName>
</protein>
<feature type="region of interest" description="Disordered" evidence="2">
    <location>
        <begin position="388"/>
        <end position="413"/>
    </location>
</feature>
<keyword evidence="6" id="KW-1185">Reference proteome</keyword>
<evidence type="ECO:0000313" key="6">
    <source>
        <dbReference type="Proteomes" id="UP001207930"/>
    </source>
</evidence>
<feature type="chain" id="PRO_5047059907" evidence="3">
    <location>
        <begin position="19"/>
        <end position="473"/>
    </location>
</feature>
<accession>A0ABT3FKT6</accession>
<dbReference type="PANTHER" id="PTHR43405">
    <property type="entry name" value="GLYCOSYL HYDROLASE DIGH"/>
    <property type="match status" value="1"/>
</dbReference>
<evidence type="ECO:0000259" key="4">
    <source>
        <dbReference type="Pfam" id="PF02638"/>
    </source>
</evidence>
<dbReference type="InterPro" id="IPR017853">
    <property type="entry name" value="GH"/>
</dbReference>
<feature type="domain" description="Glycosyl hydrolase-like 10" evidence="4">
    <location>
        <begin position="34"/>
        <end position="316"/>
    </location>
</feature>
<proteinExistence type="predicted"/>
<evidence type="ECO:0000313" key="5">
    <source>
        <dbReference type="EMBL" id="MCW1884201.1"/>
    </source>
</evidence>
<evidence type="ECO:0000256" key="2">
    <source>
        <dbReference type="SAM" id="MobiDB-lite"/>
    </source>
</evidence>
<organism evidence="5 6">
    <name type="scientific">Luteolibacter flavescens</name>
    <dbReference type="NCBI Taxonomy" id="1859460"/>
    <lineage>
        <taxon>Bacteria</taxon>
        <taxon>Pseudomonadati</taxon>
        <taxon>Verrucomicrobiota</taxon>
        <taxon>Verrucomicrobiia</taxon>
        <taxon>Verrucomicrobiales</taxon>
        <taxon>Verrucomicrobiaceae</taxon>
        <taxon>Luteolibacter</taxon>
    </lineage>
</organism>
<evidence type="ECO:0000256" key="3">
    <source>
        <dbReference type="SAM" id="SignalP"/>
    </source>
</evidence>
<dbReference type="InterPro" id="IPR003790">
    <property type="entry name" value="GHL10"/>
</dbReference>
<dbReference type="InterPro" id="IPR052177">
    <property type="entry name" value="Divisome_Glycosyl_Hydrolase"/>
</dbReference>
<keyword evidence="1 3" id="KW-0732">Signal</keyword>
<dbReference type="Gene3D" id="3.20.20.80">
    <property type="entry name" value="Glycosidases"/>
    <property type="match status" value="2"/>
</dbReference>
<dbReference type="PANTHER" id="PTHR43405:SF1">
    <property type="entry name" value="GLYCOSYL HYDROLASE DIGH"/>
    <property type="match status" value="1"/>
</dbReference>
<comment type="caution">
    <text evidence="5">The sequence shown here is derived from an EMBL/GenBank/DDBJ whole genome shotgun (WGS) entry which is preliminary data.</text>
</comment>
<dbReference type="RefSeq" id="WP_264500160.1">
    <property type="nucleotide sequence ID" value="NZ_JAPDDS010000002.1"/>
</dbReference>
<dbReference type="EMBL" id="JAPDDS010000002">
    <property type="protein sequence ID" value="MCW1884201.1"/>
    <property type="molecule type" value="Genomic_DNA"/>
</dbReference>
<reference evidence="5 6" key="1">
    <citation type="submission" date="2022-10" db="EMBL/GenBank/DDBJ databases">
        <title>Luteolibacter flavescens strain MCCC 1K03193, whole genome shotgun sequencing project.</title>
        <authorList>
            <person name="Zhao G."/>
            <person name="Shen L."/>
        </authorList>
    </citation>
    <scope>NUCLEOTIDE SEQUENCE [LARGE SCALE GENOMIC DNA]</scope>
    <source>
        <strain evidence="5 6">MCCC 1K03193</strain>
    </source>
</reference>
<gene>
    <name evidence="5" type="ORF">OKA04_05625</name>
</gene>
<evidence type="ECO:0000256" key="1">
    <source>
        <dbReference type="ARBA" id="ARBA00022729"/>
    </source>
</evidence>
<dbReference type="Proteomes" id="UP001207930">
    <property type="component" value="Unassembled WGS sequence"/>
</dbReference>
<name>A0ABT3FKT6_9BACT</name>
<feature type="signal peptide" evidence="3">
    <location>
        <begin position="1"/>
        <end position="18"/>
    </location>
</feature>
<dbReference type="Pfam" id="PF02638">
    <property type="entry name" value="GHL10"/>
    <property type="match status" value="1"/>
</dbReference>
<dbReference type="SUPFAM" id="SSF51445">
    <property type="entry name" value="(Trans)glycosidases"/>
    <property type="match status" value="1"/>
</dbReference>